<keyword evidence="6" id="KW-1185">Reference proteome</keyword>
<dbReference type="RefSeq" id="WP_311556272.1">
    <property type="nucleotide sequence ID" value="NZ_JAVREJ010000007.1"/>
</dbReference>
<sequence length="79" mass="8284">MPRGPRASSRANPAGLTEREMEVLGALAEGLSNADIAARLVLSEKTVGHHVSAVLRKLGEPNRARAVATAVRAGFVRPT</sequence>
<keyword evidence="3" id="KW-0804">Transcription</keyword>
<dbReference type="PRINTS" id="PR00038">
    <property type="entry name" value="HTHLUXR"/>
</dbReference>
<proteinExistence type="predicted"/>
<dbReference type="PROSITE" id="PS00622">
    <property type="entry name" value="HTH_LUXR_1"/>
    <property type="match status" value="1"/>
</dbReference>
<name>A0ABU2N8H4_9PSEU</name>
<dbReference type="InterPro" id="IPR036388">
    <property type="entry name" value="WH-like_DNA-bd_sf"/>
</dbReference>
<organism evidence="5 6">
    <name type="scientific">Pseudonocardia charpentierae</name>
    <dbReference type="NCBI Taxonomy" id="3075545"/>
    <lineage>
        <taxon>Bacteria</taxon>
        <taxon>Bacillati</taxon>
        <taxon>Actinomycetota</taxon>
        <taxon>Actinomycetes</taxon>
        <taxon>Pseudonocardiales</taxon>
        <taxon>Pseudonocardiaceae</taxon>
        <taxon>Pseudonocardia</taxon>
    </lineage>
</organism>
<reference evidence="6" key="1">
    <citation type="submission" date="2023-07" db="EMBL/GenBank/DDBJ databases">
        <title>30 novel species of actinomycetes from the DSMZ collection.</title>
        <authorList>
            <person name="Nouioui I."/>
        </authorList>
    </citation>
    <scope>NUCLEOTIDE SEQUENCE [LARGE SCALE GENOMIC DNA]</scope>
    <source>
        <strain evidence="6">DSM 45834</strain>
    </source>
</reference>
<dbReference type="PANTHER" id="PTHR44688:SF16">
    <property type="entry name" value="DNA-BINDING TRANSCRIPTIONAL ACTIVATOR DEVR_DOSR"/>
    <property type="match status" value="1"/>
</dbReference>
<dbReference type="InterPro" id="IPR000792">
    <property type="entry name" value="Tscrpt_reg_LuxR_C"/>
</dbReference>
<dbReference type="PANTHER" id="PTHR44688">
    <property type="entry name" value="DNA-BINDING TRANSCRIPTIONAL ACTIVATOR DEVR_DOSR"/>
    <property type="match status" value="1"/>
</dbReference>
<evidence type="ECO:0000313" key="5">
    <source>
        <dbReference type="EMBL" id="MDT0350237.1"/>
    </source>
</evidence>
<evidence type="ECO:0000256" key="3">
    <source>
        <dbReference type="ARBA" id="ARBA00023163"/>
    </source>
</evidence>
<gene>
    <name evidence="5" type="ORF">RM445_11950</name>
</gene>
<dbReference type="Proteomes" id="UP001183202">
    <property type="component" value="Unassembled WGS sequence"/>
</dbReference>
<accession>A0ABU2N8H4</accession>
<evidence type="ECO:0000313" key="6">
    <source>
        <dbReference type="Proteomes" id="UP001183202"/>
    </source>
</evidence>
<dbReference type="Gene3D" id="1.10.10.10">
    <property type="entry name" value="Winged helix-like DNA-binding domain superfamily/Winged helix DNA-binding domain"/>
    <property type="match status" value="1"/>
</dbReference>
<dbReference type="SMART" id="SM00421">
    <property type="entry name" value="HTH_LUXR"/>
    <property type="match status" value="1"/>
</dbReference>
<dbReference type="Pfam" id="PF00196">
    <property type="entry name" value="GerE"/>
    <property type="match status" value="1"/>
</dbReference>
<keyword evidence="2" id="KW-0238">DNA-binding</keyword>
<protein>
    <submittedName>
        <fullName evidence="5">Helix-turn-helix transcriptional regulator</fullName>
    </submittedName>
</protein>
<keyword evidence="1" id="KW-0805">Transcription regulation</keyword>
<feature type="domain" description="HTH luxR-type" evidence="4">
    <location>
        <begin position="9"/>
        <end position="74"/>
    </location>
</feature>
<dbReference type="InterPro" id="IPR016032">
    <property type="entry name" value="Sig_transdc_resp-reg_C-effctor"/>
</dbReference>
<evidence type="ECO:0000259" key="4">
    <source>
        <dbReference type="PROSITE" id="PS50043"/>
    </source>
</evidence>
<dbReference type="CDD" id="cd06170">
    <property type="entry name" value="LuxR_C_like"/>
    <property type="match status" value="1"/>
</dbReference>
<evidence type="ECO:0000256" key="1">
    <source>
        <dbReference type="ARBA" id="ARBA00023015"/>
    </source>
</evidence>
<dbReference type="SUPFAM" id="SSF46894">
    <property type="entry name" value="C-terminal effector domain of the bipartite response regulators"/>
    <property type="match status" value="1"/>
</dbReference>
<evidence type="ECO:0000256" key="2">
    <source>
        <dbReference type="ARBA" id="ARBA00023125"/>
    </source>
</evidence>
<comment type="caution">
    <text evidence="5">The sequence shown here is derived from an EMBL/GenBank/DDBJ whole genome shotgun (WGS) entry which is preliminary data.</text>
</comment>
<dbReference type="PROSITE" id="PS50043">
    <property type="entry name" value="HTH_LUXR_2"/>
    <property type="match status" value="1"/>
</dbReference>
<dbReference type="EMBL" id="JAVREJ010000007">
    <property type="protein sequence ID" value="MDT0350237.1"/>
    <property type="molecule type" value="Genomic_DNA"/>
</dbReference>